<accession>A0ABY5PDR8</accession>
<feature type="domain" description="ChrR-like cupin" evidence="1">
    <location>
        <begin position="125"/>
        <end position="212"/>
    </location>
</feature>
<dbReference type="InterPro" id="IPR025979">
    <property type="entry name" value="ChrR-like_cupin_dom"/>
</dbReference>
<dbReference type="EMBL" id="CP088295">
    <property type="protein sequence ID" value="UUY02834.1"/>
    <property type="molecule type" value="Genomic_DNA"/>
</dbReference>
<evidence type="ECO:0000313" key="3">
    <source>
        <dbReference type="Proteomes" id="UP001058860"/>
    </source>
</evidence>
<gene>
    <name evidence="2" type="ORF">LRS13_19420</name>
</gene>
<dbReference type="SUPFAM" id="SSF51182">
    <property type="entry name" value="RmlC-like cupins"/>
    <property type="match status" value="2"/>
</dbReference>
<dbReference type="InterPro" id="IPR011051">
    <property type="entry name" value="RmlC_Cupin_sf"/>
</dbReference>
<dbReference type="InterPro" id="IPR014710">
    <property type="entry name" value="RmlC-like_jellyroll"/>
</dbReference>
<keyword evidence="3" id="KW-1185">Reference proteome</keyword>
<evidence type="ECO:0000259" key="1">
    <source>
        <dbReference type="Pfam" id="PF12973"/>
    </source>
</evidence>
<dbReference type="RefSeq" id="WP_353863357.1">
    <property type="nucleotide sequence ID" value="NZ_CP088295.1"/>
</dbReference>
<dbReference type="Gene3D" id="2.60.120.10">
    <property type="entry name" value="Jelly Rolls"/>
    <property type="match status" value="2"/>
</dbReference>
<evidence type="ECO:0000313" key="2">
    <source>
        <dbReference type="EMBL" id="UUY02834.1"/>
    </source>
</evidence>
<protein>
    <submittedName>
        <fullName evidence="2">Cupin domain-containing protein</fullName>
    </submittedName>
</protein>
<proteinExistence type="predicted"/>
<reference evidence="3" key="1">
    <citation type="submission" date="2021-11" db="EMBL/GenBank/DDBJ databases">
        <title>Cultivation dependent microbiological survey of springs from the worlds oldest radium mine currently devoted to the extraction of radon-saturated water.</title>
        <authorList>
            <person name="Kapinusova G."/>
            <person name="Smrhova T."/>
            <person name="Strejcek M."/>
            <person name="Suman J."/>
            <person name="Jani K."/>
            <person name="Pajer P."/>
            <person name="Uhlik O."/>
        </authorList>
    </citation>
    <scope>NUCLEOTIDE SEQUENCE [LARGE SCALE GENOMIC DNA]</scope>
    <source>
        <strain evidence="3">J379</strain>
    </source>
</reference>
<feature type="domain" description="ChrR-like cupin" evidence="1">
    <location>
        <begin position="12"/>
        <end position="104"/>
    </location>
</feature>
<dbReference type="Pfam" id="PF12973">
    <property type="entry name" value="Cupin_7"/>
    <property type="match status" value="2"/>
</dbReference>
<name>A0ABY5PDR8_9ACTN</name>
<sequence>MPKPLTRLYPIDVELLPWTRPEGAPEGVREKVLAQDPDTGSVTRLLQVDPGVATGVFTHDHWEEVLLLEGSYKMGDEFHPAGTFTCKGPGIAHGPFTTVEGYTCLEFRDYHPASMDKPAVRLYPIDIEQMPWTRPDGSPEGVWEKLLTIGPSGSATRLLRVEPHVATGVFNHDHAEEVMILAGSYKMGDEFHPAGTFTCKGPGVDHGPFLTTEGYDCLEVRNYA</sequence>
<organism evidence="2 3">
    <name type="scientific">Svornostia abyssi</name>
    <dbReference type="NCBI Taxonomy" id="2898438"/>
    <lineage>
        <taxon>Bacteria</taxon>
        <taxon>Bacillati</taxon>
        <taxon>Actinomycetota</taxon>
        <taxon>Thermoleophilia</taxon>
        <taxon>Solirubrobacterales</taxon>
        <taxon>Baekduiaceae</taxon>
        <taxon>Svornostia</taxon>
    </lineage>
</organism>
<dbReference type="Proteomes" id="UP001058860">
    <property type="component" value="Chromosome"/>
</dbReference>